<evidence type="ECO:0000313" key="2">
    <source>
        <dbReference type="Proteomes" id="UP000241048"/>
    </source>
</evidence>
<name>A0A2T3FV15_9CLOT</name>
<dbReference type="AlphaFoldDB" id="A0A2T3FV15"/>
<comment type="caution">
    <text evidence="1">The sequence shown here is derived from an EMBL/GenBank/DDBJ whole genome shotgun (WGS) entry which is preliminary data.</text>
</comment>
<keyword evidence="2" id="KW-1185">Reference proteome</keyword>
<organism evidence="1 2">
    <name type="scientific">Clostridium fessum</name>
    <dbReference type="NCBI Taxonomy" id="2126740"/>
    <lineage>
        <taxon>Bacteria</taxon>
        <taxon>Bacillati</taxon>
        <taxon>Bacillota</taxon>
        <taxon>Clostridia</taxon>
        <taxon>Eubacteriales</taxon>
        <taxon>Clostridiaceae</taxon>
        <taxon>Clostridium</taxon>
    </lineage>
</organism>
<dbReference type="EMBL" id="PYLO01000001">
    <property type="protein sequence ID" value="PST39100.1"/>
    <property type="molecule type" value="Genomic_DNA"/>
</dbReference>
<sequence>MKKYLFLNAEDRRPAEESDYRYKKSKPVTAMKAKRDEEGFFIPWAMFRPIGEKGLLCELFGANPIRRAADLRMNRDLLMKEAYEHEVELLMCHIRASELWMQQEFCKEEQAMELYQKSKIQNMPKLTPDGKRKILLDAVTWKYNCVQQYKKICFQFAEAVIARDKSQNLGNTNREHFIEQFIKKANELPEANRRLLDLLYETAWHTIYVFKYGTAPEKVPAPWYDRMGGVEK</sequence>
<dbReference type="RefSeq" id="WP_107000249.1">
    <property type="nucleotide sequence ID" value="NZ_PYLO01000001.1"/>
</dbReference>
<dbReference type="Proteomes" id="UP000241048">
    <property type="component" value="Unassembled WGS sequence"/>
</dbReference>
<gene>
    <name evidence="1" type="ORF">C7U56_04075</name>
</gene>
<proteinExistence type="predicted"/>
<evidence type="ECO:0000313" key="1">
    <source>
        <dbReference type="EMBL" id="PST39100.1"/>
    </source>
</evidence>
<reference evidence="1 2" key="1">
    <citation type="submission" date="2018-03" db="EMBL/GenBank/DDBJ databases">
        <title>Lachnoclostridium SNUG30386 gen.nov., sp.nov., isolated from human faeces.</title>
        <authorList>
            <person name="Seo B."/>
            <person name="Jeon K."/>
            <person name="Ko G."/>
        </authorList>
    </citation>
    <scope>NUCLEOTIDE SEQUENCE [LARGE SCALE GENOMIC DNA]</scope>
    <source>
        <strain evidence="1 2">SNUG30386</strain>
    </source>
</reference>
<accession>A0A2T3FV15</accession>
<protein>
    <submittedName>
        <fullName evidence="1">Uncharacterized protein</fullName>
    </submittedName>
</protein>